<name>A0ABW7QAN1_9MICO</name>
<dbReference type="RefSeq" id="WP_397556645.1">
    <property type="nucleotide sequence ID" value="NZ_JBIQWL010000004.1"/>
</dbReference>
<dbReference type="EMBL" id="JBIQWL010000004">
    <property type="protein sequence ID" value="MFH8251188.1"/>
    <property type="molecule type" value="Genomic_DNA"/>
</dbReference>
<accession>A0ABW7QAN1</accession>
<keyword evidence="2" id="KW-1185">Reference proteome</keyword>
<gene>
    <name evidence="1" type="ORF">ACH3VR_12530</name>
</gene>
<protein>
    <submittedName>
        <fullName evidence="1">Thioredoxin family protein</fullName>
    </submittedName>
</protein>
<comment type="caution">
    <text evidence="1">The sequence shown here is derived from an EMBL/GenBank/DDBJ whole genome shotgun (WGS) entry which is preliminary data.</text>
</comment>
<evidence type="ECO:0000313" key="2">
    <source>
        <dbReference type="Proteomes" id="UP001610861"/>
    </source>
</evidence>
<evidence type="ECO:0000313" key="1">
    <source>
        <dbReference type="EMBL" id="MFH8251188.1"/>
    </source>
</evidence>
<reference evidence="1 2" key="1">
    <citation type="submission" date="2024-09" db="EMBL/GenBank/DDBJ databases">
        <authorList>
            <person name="Pan X."/>
        </authorList>
    </citation>
    <scope>NUCLEOTIDE SEQUENCE [LARGE SCALE GENOMIC DNA]</scope>
    <source>
        <strain evidence="1 2">B2969</strain>
    </source>
</reference>
<proteinExistence type="predicted"/>
<dbReference type="Proteomes" id="UP001610861">
    <property type="component" value="Unassembled WGS sequence"/>
</dbReference>
<sequence length="103" mass="11048">MSDSLIVWGWSGCPSTLIVDDWVAEVCAEAGIPAPALELEYIETDEDATARGFIGSPTFLRDGVDLFPEPGAAPGLTCRLYRRRDGRPSPLPDPADFVAALRG</sequence>
<organism evidence="1 2">
    <name type="scientific">Microbacterium alkaliflavum</name>
    <dbReference type="NCBI Taxonomy" id="3248839"/>
    <lineage>
        <taxon>Bacteria</taxon>
        <taxon>Bacillati</taxon>
        <taxon>Actinomycetota</taxon>
        <taxon>Actinomycetes</taxon>
        <taxon>Micrococcales</taxon>
        <taxon>Microbacteriaceae</taxon>
        <taxon>Microbacterium</taxon>
    </lineage>
</organism>